<feature type="non-terminal residue" evidence="1">
    <location>
        <position position="1"/>
    </location>
</feature>
<sequence length="99" mass="11078">VTTPVKPRLAYGLTVVAAVEREAPKLSRNLSLHDITKALSALARAFTPEAPATAGAIWWTPRVGKLKTKFQRAQWRYHRHKREHGPDAPLRFIKVGCVV</sequence>
<proteinExistence type="predicted"/>
<evidence type="ECO:0000313" key="4">
    <source>
        <dbReference type="Proteomes" id="UP000572268"/>
    </source>
</evidence>
<accession>A0A7J6KQD2</accession>
<evidence type="ECO:0000313" key="2">
    <source>
        <dbReference type="EMBL" id="KAF4649679.1"/>
    </source>
</evidence>
<evidence type="ECO:0000313" key="3">
    <source>
        <dbReference type="Proteomes" id="UP000570595"/>
    </source>
</evidence>
<protein>
    <submittedName>
        <fullName evidence="1">Uncharacterized protein</fullName>
    </submittedName>
</protein>
<dbReference type="OrthoDB" id="10471128at2759"/>
<dbReference type="EMBL" id="JABAHT010001626">
    <property type="protein sequence ID" value="KAF4648716.1"/>
    <property type="molecule type" value="Genomic_DNA"/>
</dbReference>
<organism evidence="1 3">
    <name type="scientific">Perkinsus olseni</name>
    <name type="common">Perkinsus atlanticus</name>
    <dbReference type="NCBI Taxonomy" id="32597"/>
    <lineage>
        <taxon>Eukaryota</taxon>
        <taxon>Sar</taxon>
        <taxon>Alveolata</taxon>
        <taxon>Perkinsozoa</taxon>
        <taxon>Perkinsea</taxon>
        <taxon>Perkinsida</taxon>
        <taxon>Perkinsidae</taxon>
        <taxon>Perkinsus</taxon>
    </lineage>
</organism>
<gene>
    <name evidence="2" type="ORF">FOL46_001589</name>
    <name evidence="1" type="ORF">FOZ61_002299</name>
</gene>
<comment type="caution">
    <text evidence="1">The sequence shown here is derived from an EMBL/GenBank/DDBJ whole genome shotgun (WGS) entry which is preliminary data.</text>
</comment>
<dbReference type="Proteomes" id="UP000572268">
    <property type="component" value="Unassembled WGS sequence"/>
</dbReference>
<dbReference type="AlphaFoldDB" id="A0A7J6KQD2"/>
<dbReference type="Proteomes" id="UP000570595">
    <property type="component" value="Unassembled WGS sequence"/>
</dbReference>
<dbReference type="EMBL" id="JABANN010001450">
    <property type="protein sequence ID" value="KAF4649679.1"/>
    <property type="molecule type" value="Genomic_DNA"/>
</dbReference>
<name>A0A7J6KQD2_PEROL</name>
<reference evidence="3 4" key="1">
    <citation type="submission" date="2020-04" db="EMBL/GenBank/DDBJ databases">
        <title>Perkinsus olseni comparative genomics.</title>
        <authorList>
            <person name="Bogema D.R."/>
        </authorList>
    </citation>
    <scope>NUCLEOTIDE SEQUENCE [LARGE SCALE GENOMIC DNA]</scope>
    <source>
        <strain evidence="1">ATCC PRA-179</strain>
        <strain evidence="2">ATCC PRA-31</strain>
    </source>
</reference>
<evidence type="ECO:0000313" key="1">
    <source>
        <dbReference type="EMBL" id="KAF4648716.1"/>
    </source>
</evidence>